<protein>
    <submittedName>
        <fullName evidence="4">Transmembrane protein</fullName>
    </submittedName>
</protein>
<proteinExistence type="predicted"/>
<keyword evidence="2" id="KW-0812">Transmembrane</keyword>
<feature type="transmembrane region" description="Helical" evidence="2">
    <location>
        <begin position="71"/>
        <end position="94"/>
    </location>
</feature>
<organism evidence="3 4">
    <name type="scientific">Globodera pallida</name>
    <name type="common">Potato cyst nematode worm</name>
    <name type="synonym">Heterodera pallida</name>
    <dbReference type="NCBI Taxonomy" id="36090"/>
    <lineage>
        <taxon>Eukaryota</taxon>
        <taxon>Metazoa</taxon>
        <taxon>Ecdysozoa</taxon>
        <taxon>Nematoda</taxon>
        <taxon>Chromadorea</taxon>
        <taxon>Rhabditida</taxon>
        <taxon>Tylenchina</taxon>
        <taxon>Tylenchomorpha</taxon>
        <taxon>Tylenchoidea</taxon>
        <taxon>Heteroderidae</taxon>
        <taxon>Heteroderinae</taxon>
        <taxon>Globodera</taxon>
    </lineage>
</organism>
<keyword evidence="3" id="KW-1185">Reference proteome</keyword>
<dbReference type="Proteomes" id="UP000050741">
    <property type="component" value="Unassembled WGS sequence"/>
</dbReference>
<accession>A0A183CDR1</accession>
<dbReference type="AlphaFoldDB" id="A0A183CDR1"/>
<evidence type="ECO:0000256" key="1">
    <source>
        <dbReference type="SAM" id="MobiDB-lite"/>
    </source>
</evidence>
<sequence length="237" mass="27301">MGMANKQPPGGWDRQTTTVLLFGLKAVLLVKNCYDWLWAGENVPIIEFLYPIIHMVTLIVLLHYSEQYRLAGLVSSGPVFCTWLMFVIVGSVEFGFSLYTTDNNNVSRRSTTDFMAFLITLAWWPLCCLQLLLHLFTETAAPSKWEDEVNSSPEPRASFVSRQLFCWLDPLVWRGHRKPLAERDVFGLEPSLRAKRLFHRWTRERQRQAERGRHTGAPRFGAHDSARTTRRARFGAA</sequence>
<name>A0A183CDR1_GLOPA</name>
<reference evidence="3" key="1">
    <citation type="submission" date="2014-05" db="EMBL/GenBank/DDBJ databases">
        <title>The genome and life-stage specific transcriptomes of Globodera pallida elucidate key aspects of plant parasitism by a cyst nematode.</title>
        <authorList>
            <person name="Cotton J.A."/>
            <person name="Lilley C.J."/>
            <person name="Jones L.M."/>
            <person name="Kikuchi T."/>
            <person name="Reid A.J."/>
            <person name="Thorpe P."/>
            <person name="Tsai I.J."/>
            <person name="Beasley H."/>
            <person name="Blok V."/>
            <person name="Cock P.J.A."/>
            <person name="Van den Akker S.E."/>
            <person name="Holroyd N."/>
            <person name="Hunt M."/>
            <person name="Mantelin S."/>
            <person name="Naghra H."/>
            <person name="Pain A."/>
            <person name="Palomares-Rius J.E."/>
            <person name="Zarowiecki M."/>
            <person name="Berriman M."/>
            <person name="Jones J.T."/>
            <person name="Urwin P.E."/>
        </authorList>
    </citation>
    <scope>NUCLEOTIDE SEQUENCE [LARGE SCALE GENOMIC DNA]</scope>
    <source>
        <strain evidence="3">Lindley</strain>
    </source>
</reference>
<evidence type="ECO:0000256" key="2">
    <source>
        <dbReference type="SAM" id="Phobius"/>
    </source>
</evidence>
<feature type="transmembrane region" description="Helical" evidence="2">
    <location>
        <begin position="45"/>
        <end position="64"/>
    </location>
</feature>
<keyword evidence="2" id="KW-0472">Membrane</keyword>
<feature type="compositionally biased region" description="Basic residues" evidence="1">
    <location>
        <begin position="228"/>
        <end position="237"/>
    </location>
</feature>
<evidence type="ECO:0000313" key="3">
    <source>
        <dbReference type="Proteomes" id="UP000050741"/>
    </source>
</evidence>
<dbReference type="WBParaSite" id="GPLIN_001101500">
    <property type="protein sequence ID" value="GPLIN_001101500"/>
    <property type="gene ID" value="GPLIN_001101500"/>
</dbReference>
<reference evidence="4" key="2">
    <citation type="submission" date="2016-06" db="UniProtKB">
        <authorList>
            <consortium name="WormBaseParasite"/>
        </authorList>
    </citation>
    <scope>IDENTIFICATION</scope>
</reference>
<evidence type="ECO:0000313" key="4">
    <source>
        <dbReference type="WBParaSite" id="GPLIN_001101500"/>
    </source>
</evidence>
<feature type="region of interest" description="Disordered" evidence="1">
    <location>
        <begin position="204"/>
        <end position="237"/>
    </location>
</feature>
<keyword evidence="2" id="KW-1133">Transmembrane helix</keyword>
<feature type="compositionally biased region" description="Basic and acidic residues" evidence="1">
    <location>
        <begin position="204"/>
        <end position="213"/>
    </location>
</feature>
<feature type="transmembrane region" description="Helical" evidence="2">
    <location>
        <begin position="114"/>
        <end position="136"/>
    </location>
</feature>